<keyword evidence="1" id="KW-0805">Transcription regulation</keyword>
<feature type="compositionally biased region" description="Basic and acidic residues" evidence="5">
    <location>
        <begin position="108"/>
        <end position="119"/>
    </location>
</feature>
<keyword evidence="4" id="KW-0175">Coiled coil</keyword>
<feature type="coiled-coil region" evidence="4">
    <location>
        <begin position="176"/>
        <end position="203"/>
    </location>
</feature>
<evidence type="ECO:0000256" key="2">
    <source>
        <dbReference type="ARBA" id="ARBA00023125"/>
    </source>
</evidence>
<dbReference type="PROSITE" id="PS50217">
    <property type="entry name" value="BZIP"/>
    <property type="match status" value="1"/>
</dbReference>
<dbReference type="SMART" id="SM00338">
    <property type="entry name" value="BRLZ"/>
    <property type="match status" value="1"/>
</dbReference>
<dbReference type="InParanoid" id="A0A7M7M2K8"/>
<evidence type="ECO:0000256" key="3">
    <source>
        <dbReference type="ARBA" id="ARBA00023163"/>
    </source>
</evidence>
<dbReference type="Gene3D" id="1.20.5.170">
    <property type="match status" value="1"/>
</dbReference>
<dbReference type="Pfam" id="PF00170">
    <property type="entry name" value="bZIP_1"/>
    <property type="match status" value="1"/>
</dbReference>
<dbReference type="SMR" id="A0A7M7M2K8"/>
<dbReference type="EnsemblMetazoa" id="XM_016988596">
    <property type="protein sequence ID" value="XP_016844085"/>
    <property type="gene ID" value="LOC100120512"/>
</dbReference>
<dbReference type="GO" id="GO:0005634">
    <property type="term" value="C:nucleus"/>
    <property type="evidence" value="ECO:0007669"/>
    <property type="project" value="TreeGrafter"/>
</dbReference>
<dbReference type="GO" id="GO:0000978">
    <property type="term" value="F:RNA polymerase II cis-regulatory region sequence-specific DNA binding"/>
    <property type="evidence" value="ECO:0007669"/>
    <property type="project" value="TreeGrafter"/>
</dbReference>
<dbReference type="Proteomes" id="UP000002358">
    <property type="component" value="Chromosome 4"/>
</dbReference>
<reference evidence="7" key="1">
    <citation type="submission" date="2021-01" db="UniProtKB">
        <authorList>
            <consortium name="EnsemblMetazoa"/>
        </authorList>
    </citation>
    <scope>IDENTIFICATION</scope>
</reference>
<keyword evidence="8" id="KW-1185">Reference proteome</keyword>
<dbReference type="PANTHER" id="PTHR23351:SF24">
    <property type="entry name" value="ACTIVATING TRANSCRIPTION FACTOR 3-RELATED"/>
    <property type="match status" value="1"/>
</dbReference>
<dbReference type="AlphaFoldDB" id="A0A7M7M2K8"/>
<sequence length="304" mass="33133">MYNLNVNVNANPAASAAGLLSVAAAAAEVTPRTPEIVNSLIAMSNPFDSFGSTVQMGSNGSARSRDRADSSSSGEPSPPSVQHTCSQLIKEGLKLTLQTKRRANGSADEGKKRSRKEYGSADDEEDDESSNSKTSNGKLTPEDEERRKRRRERNKIAATKCRLKKREKTNILVNDCEHLEKQNNTLKSQVQVLETELHSLVEMFNRHGPTCLKQAACPETYHQQYADPVGPLPSYQENFVANSHQQNQPSSDCSIVSDYGPVKIEGFEAVAQDFYRQGSPYTAAAMSTTTTTTTTNPPNAGCTV</sequence>
<dbReference type="GO" id="GO:0000981">
    <property type="term" value="F:DNA-binding transcription factor activity, RNA polymerase II-specific"/>
    <property type="evidence" value="ECO:0007669"/>
    <property type="project" value="TreeGrafter"/>
</dbReference>
<keyword evidence="2" id="KW-0238">DNA-binding</keyword>
<accession>A0A7M7M2K8</accession>
<evidence type="ECO:0000256" key="5">
    <source>
        <dbReference type="SAM" id="MobiDB-lite"/>
    </source>
</evidence>
<dbReference type="EnsemblMetazoa" id="XM_008212341">
    <property type="protein sequence ID" value="XP_008210563"/>
    <property type="gene ID" value="LOC100120512"/>
</dbReference>
<dbReference type="OrthoDB" id="2596881at2759"/>
<evidence type="ECO:0000313" key="7">
    <source>
        <dbReference type="EnsemblMetazoa" id="XP_016844085"/>
    </source>
</evidence>
<feature type="domain" description="BZIP" evidence="6">
    <location>
        <begin position="144"/>
        <end position="207"/>
    </location>
</feature>
<name>A0A7M7M2K8_NASVI</name>
<proteinExistence type="predicted"/>
<evidence type="ECO:0000256" key="4">
    <source>
        <dbReference type="SAM" id="Coils"/>
    </source>
</evidence>
<dbReference type="SUPFAM" id="SSF57959">
    <property type="entry name" value="Leucine zipper domain"/>
    <property type="match status" value="1"/>
</dbReference>
<dbReference type="InterPro" id="IPR004827">
    <property type="entry name" value="bZIP"/>
</dbReference>
<evidence type="ECO:0000256" key="1">
    <source>
        <dbReference type="ARBA" id="ARBA00023015"/>
    </source>
</evidence>
<feature type="region of interest" description="Disordered" evidence="5">
    <location>
        <begin position="52"/>
        <end position="157"/>
    </location>
</feature>
<organism evidence="7 8">
    <name type="scientific">Nasonia vitripennis</name>
    <name type="common">Parasitic wasp</name>
    <dbReference type="NCBI Taxonomy" id="7425"/>
    <lineage>
        <taxon>Eukaryota</taxon>
        <taxon>Metazoa</taxon>
        <taxon>Ecdysozoa</taxon>
        <taxon>Arthropoda</taxon>
        <taxon>Hexapoda</taxon>
        <taxon>Insecta</taxon>
        <taxon>Pterygota</taxon>
        <taxon>Neoptera</taxon>
        <taxon>Endopterygota</taxon>
        <taxon>Hymenoptera</taxon>
        <taxon>Apocrita</taxon>
        <taxon>Proctotrupomorpha</taxon>
        <taxon>Chalcidoidea</taxon>
        <taxon>Pteromalidae</taxon>
        <taxon>Pteromalinae</taxon>
        <taxon>Nasonia</taxon>
    </lineage>
</organism>
<dbReference type="InterPro" id="IPR000837">
    <property type="entry name" value="AP-1"/>
</dbReference>
<protein>
    <recommendedName>
        <fullName evidence="6">BZIP domain-containing protein</fullName>
    </recommendedName>
</protein>
<dbReference type="EnsemblMetazoa" id="XM_031929828">
    <property type="protein sequence ID" value="XP_031785688"/>
    <property type="gene ID" value="LOC100120512"/>
</dbReference>
<feature type="compositionally biased region" description="Acidic residues" evidence="5">
    <location>
        <begin position="120"/>
        <end position="129"/>
    </location>
</feature>
<dbReference type="PROSITE" id="PS00036">
    <property type="entry name" value="BZIP_BASIC"/>
    <property type="match status" value="1"/>
</dbReference>
<dbReference type="PANTHER" id="PTHR23351">
    <property type="entry name" value="FOS TRANSCRIPTION FACTOR-RELATED"/>
    <property type="match status" value="1"/>
</dbReference>
<evidence type="ECO:0000259" key="6">
    <source>
        <dbReference type="PROSITE" id="PS50217"/>
    </source>
</evidence>
<keyword evidence="3" id="KW-0804">Transcription</keyword>
<dbReference type="PRINTS" id="PR00042">
    <property type="entry name" value="LEUZIPPRFOS"/>
</dbReference>
<gene>
    <name evidence="7" type="primary">100120512</name>
</gene>
<dbReference type="KEGG" id="nvi:100120512"/>
<evidence type="ECO:0000313" key="8">
    <source>
        <dbReference type="Proteomes" id="UP000002358"/>
    </source>
</evidence>
<dbReference type="EnsemblMetazoa" id="XM_008212342">
    <property type="protein sequence ID" value="XP_008210564"/>
    <property type="gene ID" value="LOC100120512"/>
</dbReference>
<dbReference type="InterPro" id="IPR046347">
    <property type="entry name" value="bZIP_sf"/>
</dbReference>